<dbReference type="Proteomes" id="UP000783686">
    <property type="component" value="Unassembled WGS sequence"/>
</dbReference>
<comment type="subcellular location">
    <subcellularLocation>
        <location evidence="1">Mitochondrion inner membrane</location>
    </subcellularLocation>
</comment>
<evidence type="ECO:0000256" key="7">
    <source>
        <dbReference type="SAM" id="Phobius"/>
    </source>
</evidence>
<evidence type="ECO:0008006" key="10">
    <source>
        <dbReference type="Google" id="ProtNLM"/>
    </source>
</evidence>
<feature type="transmembrane region" description="Helical" evidence="7">
    <location>
        <begin position="60"/>
        <end position="77"/>
    </location>
</feature>
<keyword evidence="2" id="KW-0999">Mitochondrion inner membrane</keyword>
<dbReference type="OrthoDB" id="5947505at2759"/>
<keyword evidence="4" id="KW-0496">Mitochondrion</keyword>
<keyword evidence="7" id="KW-1133">Transmembrane helix</keyword>
<name>A0A811JUT6_9BILA</name>
<evidence type="ECO:0000256" key="6">
    <source>
        <dbReference type="RuleBase" id="RU004396"/>
    </source>
</evidence>
<dbReference type="GO" id="GO:0030234">
    <property type="term" value="F:enzyme regulator activity"/>
    <property type="evidence" value="ECO:0007669"/>
    <property type="project" value="TreeGrafter"/>
</dbReference>
<dbReference type="GO" id="GO:0006123">
    <property type="term" value="P:mitochondrial electron transport, cytochrome c to oxygen"/>
    <property type="evidence" value="ECO:0007669"/>
    <property type="project" value="TreeGrafter"/>
</dbReference>
<dbReference type="PANTHER" id="PTHR11504">
    <property type="entry name" value="CYTOCHROME C OXIDASE POLYPEPTIDE VIA"/>
    <property type="match status" value="1"/>
</dbReference>
<keyword evidence="3" id="KW-0809">Transit peptide</keyword>
<dbReference type="FunFam" id="4.10.95.10:FF:000003">
    <property type="entry name" value="Cytochrome c oxidase subunit 6A, mitochondrial"/>
    <property type="match status" value="1"/>
</dbReference>
<organism evidence="8 9">
    <name type="scientific">Bursaphelenchus okinawaensis</name>
    <dbReference type="NCBI Taxonomy" id="465554"/>
    <lineage>
        <taxon>Eukaryota</taxon>
        <taxon>Metazoa</taxon>
        <taxon>Ecdysozoa</taxon>
        <taxon>Nematoda</taxon>
        <taxon>Chromadorea</taxon>
        <taxon>Rhabditida</taxon>
        <taxon>Tylenchina</taxon>
        <taxon>Tylenchomorpha</taxon>
        <taxon>Aphelenchoidea</taxon>
        <taxon>Aphelenchoididae</taxon>
        <taxon>Bursaphelenchus</taxon>
    </lineage>
</organism>
<reference evidence="8" key="1">
    <citation type="submission" date="2020-09" db="EMBL/GenBank/DDBJ databases">
        <authorList>
            <person name="Kikuchi T."/>
        </authorList>
    </citation>
    <scope>NUCLEOTIDE SEQUENCE</scope>
    <source>
        <strain evidence="8">SH1</strain>
    </source>
</reference>
<keyword evidence="9" id="KW-1185">Reference proteome</keyword>
<dbReference type="PANTHER" id="PTHR11504:SF0">
    <property type="entry name" value="CYTOCHROME C OXIDASE SUBUNIT"/>
    <property type="match status" value="1"/>
</dbReference>
<keyword evidence="7" id="KW-0812">Transmembrane</keyword>
<evidence type="ECO:0000313" key="9">
    <source>
        <dbReference type="Proteomes" id="UP000614601"/>
    </source>
</evidence>
<dbReference type="AlphaFoldDB" id="A0A811JUT6"/>
<dbReference type="EMBL" id="CAJFDH010000001">
    <property type="protein sequence ID" value="CAD5207253.1"/>
    <property type="molecule type" value="Genomic_DNA"/>
</dbReference>
<evidence type="ECO:0000256" key="2">
    <source>
        <dbReference type="ARBA" id="ARBA00022792"/>
    </source>
</evidence>
<dbReference type="Gene3D" id="4.10.95.10">
    <property type="entry name" value="Cytochrome c oxidase, subunit VIa"/>
    <property type="match status" value="1"/>
</dbReference>
<keyword evidence="5 7" id="KW-0472">Membrane</keyword>
<dbReference type="Pfam" id="PF02046">
    <property type="entry name" value="COX6A"/>
    <property type="match status" value="1"/>
</dbReference>
<sequence>MSLNRLVATRVFAPALRGKIQPKRQSSGSFYGQNNFDHFGKELKDGLKTSRGTADNWKKIFFVGSIPCLLISMWAAYREHEKHHHTPRDEYVEYPYLNVRNRPFPWGDGNHSLFHNAEENYVPGVGYEKERGH</sequence>
<protein>
    <recommendedName>
        <fullName evidence="10">Cytochrome c oxidase polypeptide VIa</fullName>
    </recommendedName>
</protein>
<gene>
    <name evidence="8" type="ORF">BOKJ2_LOCUS1937</name>
</gene>
<dbReference type="InterPro" id="IPR001349">
    <property type="entry name" value="Cyt_c_oxidase_su6a"/>
</dbReference>
<comment type="similarity">
    <text evidence="6">Belongs to the cytochrome c oxidase subunit 6A family.</text>
</comment>
<evidence type="ECO:0000256" key="5">
    <source>
        <dbReference type="ARBA" id="ARBA00023136"/>
    </source>
</evidence>
<evidence type="ECO:0000256" key="3">
    <source>
        <dbReference type="ARBA" id="ARBA00022946"/>
    </source>
</evidence>
<dbReference type="Proteomes" id="UP000614601">
    <property type="component" value="Unassembled WGS sequence"/>
</dbReference>
<evidence type="ECO:0000256" key="1">
    <source>
        <dbReference type="ARBA" id="ARBA00004273"/>
    </source>
</evidence>
<evidence type="ECO:0000313" key="8">
    <source>
        <dbReference type="EMBL" id="CAD5207253.1"/>
    </source>
</evidence>
<dbReference type="GO" id="GO:0005743">
    <property type="term" value="C:mitochondrial inner membrane"/>
    <property type="evidence" value="ECO:0007669"/>
    <property type="project" value="UniProtKB-SubCell"/>
</dbReference>
<evidence type="ECO:0000256" key="4">
    <source>
        <dbReference type="ARBA" id="ARBA00023128"/>
    </source>
</evidence>
<dbReference type="InterPro" id="IPR036418">
    <property type="entry name" value="Cyt_c_oxidase_su6a_sf"/>
</dbReference>
<accession>A0A811JUT6</accession>
<comment type="caution">
    <text evidence="8">The sequence shown here is derived from an EMBL/GenBank/DDBJ whole genome shotgun (WGS) entry which is preliminary data.</text>
</comment>
<dbReference type="EMBL" id="CAJFCW020000001">
    <property type="protein sequence ID" value="CAG9084952.1"/>
    <property type="molecule type" value="Genomic_DNA"/>
</dbReference>
<proteinExistence type="inferred from homology"/>
<dbReference type="SUPFAM" id="SSF81411">
    <property type="entry name" value="Mitochondrial cytochrome c oxidase subunit VIa"/>
    <property type="match status" value="1"/>
</dbReference>